<feature type="region of interest" description="Disordered" evidence="1">
    <location>
        <begin position="441"/>
        <end position="539"/>
    </location>
</feature>
<feature type="region of interest" description="Disordered" evidence="1">
    <location>
        <begin position="348"/>
        <end position="396"/>
    </location>
</feature>
<feature type="compositionally biased region" description="Polar residues" evidence="1">
    <location>
        <begin position="677"/>
        <end position="687"/>
    </location>
</feature>
<feature type="region of interest" description="Disordered" evidence="1">
    <location>
        <begin position="1186"/>
        <end position="1315"/>
    </location>
</feature>
<feature type="region of interest" description="Disordered" evidence="1">
    <location>
        <begin position="125"/>
        <end position="158"/>
    </location>
</feature>
<feature type="compositionally biased region" description="Polar residues" evidence="1">
    <location>
        <begin position="1408"/>
        <end position="1437"/>
    </location>
</feature>
<dbReference type="Proteomes" id="UP000481858">
    <property type="component" value="Unassembled WGS sequence"/>
</dbReference>
<feature type="region of interest" description="Disordered" evidence="1">
    <location>
        <begin position="63"/>
        <end position="91"/>
    </location>
</feature>
<feature type="region of interest" description="Disordered" evidence="1">
    <location>
        <begin position="653"/>
        <end position="744"/>
    </location>
</feature>
<sequence>MMSLPEGWQSDYDGTRWLFRHEASGAEQYHFPQAGDEYAGFLHDVGTGPVELTPEDSLAIEQQAKRRSISGWENDAKSGTRASGGKREKKKIEEIEEENGIMSATGYYDPMLYLVALNNVSPLGADEGERTAQTTKDTRNAALDITPEATPPNSNSEPILNQLEIQPPSTSLLNTHMVATELPRGSHQIWSPVGYVAELATQETVKCAEELAPVELDATSSAPVSVRTDIAQEPAELPTHRSPVEEKAHSPKPTQTTTQLVDSSSLTSASFAYLPSKPQGNPINRVLSSASIRRKPVSPGVNAVNLGQNKYQPWKPTQGVVDQSPQMHTKASEALPQTSVLQNQNSELGNIDQNNSAGESSVLGDIPNALAPPSAPSKPAHIEPLITDNEAPPVPAVLQPAQRPMKDSLLEAGNQQFIPGAQARHDSISASVADHSLSYAPSVLKPGGSQLSNSLQDSEGSPQPEPPHSSEQTQESVASHRPEHVVHTPSGHNDQPSIMRINASPSPSNHGTILHQEGSSKPAFKPYTPDSGKANSEASISVDGKIPVVAPLSFVKRHSSQSSEVSSITPEIQDSNLHLNKPVPNQSDEISELISDISNSTSQAGSVLVIDTLQQSSVVVPEQPPAVANISKPISVTATPPAQTLAISSPANAGITTTQGRPNAQDTHNPSPPIQGPSASLPLQTANPGKVSMSPGPLGPQGNTSNPLPSQTPVVVSPCHKPSQASNIPHTNQAHGLGVHSNHANNTIQRPSHALQANMTTSNANATAQIPTTAPVQQIPYQPQGQSIASPNPIPKPPTVGNPPANTQKPNFQHPATAGPSSYQPIARPPVGNQVLGSGTAQVSSHPSPVMHTVSPIQSQVSSPAQSIASLHISQSSTPVNTFATINTATNTNGGPNVNINQTTSAPVRPPSIPVHTSTQPVENTKPPGSSQASAAGILQAQSVPMANQPVKPYPMLPGQVTPLPSQIGSPPVPTPVSQSIPNNHTKPTANTQHAAVGQQLTQTQTGGSMGYHTIPGQTNPTMNSSQAYGPASSQAQMKPLQQSAPPPHPGVAHAGAHQPSVHQPQPQQMASYPSSIASGQPHSPQMTVPHSVGSSPVAGQPTYAPPPVTPTIGPQGKPFNSAQANAAFKVAGKGVSKWAKKMWNNNTVKQTAAAVGGAVLAESVGMNGGVGAQLAGNLYGSVNRPPLTHAQTAPPQAHGIPGATPQYQPAQIGQQQQPVKIQPLQVQQHHQLGKPQPGYTHPSSFQRPPLSQPQLSQPPLSQPQLSQPQLSQPQLSQPQLSQPQLSQPQLSQPPFSQPTYQPVGIQTPGRPPVAYNQNPALAQQLAAININAQAQAQASIAQAQANLYQQQQYPLVRPFMVSNAPPSAMMNPVVPNAQPQEQAGIDANTAATAAMMIGSAVGAALRPNNSQPQHAYGNTQGYAPQDHASQAGSNGAENHGYPAGNHAGGI</sequence>
<feature type="compositionally biased region" description="Polar residues" evidence="1">
    <location>
        <begin position="252"/>
        <end position="263"/>
    </location>
</feature>
<feature type="compositionally biased region" description="Polar residues" evidence="1">
    <location>
        <begin position="835"/>
        <end position="847"/>
    </location>
</feature>
<feature type="region of interest" description="Disordered" evidence="1">
    <location>
        <begin position="233"/>
        <end position="263"/>
    </location>
</feature>
<protein>
    <recommendedName>
        <fullName evidence="4">WW domain-containing protein</fullName>
    </recommendedName>
</protein>
<dbReference type="EMBL" id="WUBL01000219">
    <property type="protein sequence ID" value="KAF2963262.1"/>
    <property type="molecule type" value="Genomic_DNA"/>
</dbReference>
<feature type="compositionally biased region" description="Polar residues" evidence="1">
    <location>
        <begin position="976"/>
        <end position="994"/>
    </location>
</feature>
<feature type="compositionally biased region" description="Polar residues" evidence="1">
    <location>
        <begin position="781"/>
        <end position="790"/>
    </location>
</feature>
<keyword evidence="3" id="KW-1185">Reference proteome</keyword>
<evidence type="ECO:0000256" key="1">
    <source>
        <dbReference type="SAM" id="MobiDB-lite"/>
    </source>
</evidence>
<evidence type="ECO:0008006" key="4">
    <source>
        <dbReference type="Google" id="ProtNLM"/>
    </source>
</evidence>
<dbReference type="InParanoid" id="A0A7C8IPJ9"/>
<feature type="compositionally biased region" description="Polar residues" evidence="1">
    <location>
        <begin position="1070"/>
        <end position="1095"/>
    </location>
</feature>
<comment type="caution">
    <text evidence="2">The sequence shown here is derived from an EMBL/GenBank/DDBJ whole genome shotgun (WGS) entry which is preliminary data.</text>
</comment>
<proteinExistence type="predicted"/>
<feature type="region of interest" description="Disordered" evidence="1">
    <location>
        <begin position="950"/>
        <end position="1121"/>
    </location>
</feature>
<feature type="region of interest" description="Disordered" evidence="1">
    <location>
        <begin position="300"/>
        <end position="322"/>
    </location>
</feature>
<feature type="compositionally biased region" description="Low complexity" evidence="1">
    <location>
        <begin position="998"/>
        <end position="1007"/>
    </location>
</feature>
<feature type="compositionally biased region" description="Pro residues" evidence="1">
    <location>
        <begin position="792"/>
        <end position="801"/>
    </location>
</feature>
<feature type="compositionally biased region" description="Polar residues" evidence="1">
    <location>
        <begin position="653"/>
        <end position="669"/>
    </location>
</feature>
<feature type="compositionally biased region" description="Polar residues" evidence="1">
    <location>
        <begin position="701"/>
        <end position="714"/>
    </location>
</feature>
<feature type="compositionally biased region" description="Polar residues" evidence="1">
    <location>
        <begin position="723"/>
        <end position="734"/>
    </location>
</feature>
<accession>A0A7C8IPJ9</accession>
<feature type="compositionally biased region" description="Low complexity" evidence="1">
    <location>
        <begin position="1243"/>
        <end position="1299"/>
    </location>
</feature>
<name>A0A7C8IPJ9_9PEZI</name>
<feature type="region of interest" description="Disordered" evidence="1">
    <location>
        <begin position="1408"/>
        <end position="1451"/>
    </location>
</feature>
<reference evidence="2 3" key="1">
    <citation type="submission" date="2019-12" db="EMBL/GenBank/DDBJ databases">
        <title>Draft genome sequence of the ascomycete Xylaria multiplex DSM 110363.</title>
        <authorList>
            <person name="Buettner E."/>
            <person name="Kellner H."/>
        </authorList>
    </citation>
    <scope>NUCLEOTIDE SEQUENCE [LARGE SCALE GENOMIC DNA]</scope>
    <source>
        <strain evidence="2 3">DSM 110363</strain>
    </source>
</reference>
<gene>
    <name evidence="2" type="ORF">GQX73_g10306</name>
</gene>
<evidence type="ECO:0000313" key="2">
    <source>
        <dbReference type="EMBL" id="KAF2963262.1"/>
    </source>
</evidence>
<feature type="compositionally biased region" description="Low complexity" evidence="1">
    <location>
        <begin position="1206"/>
        <end position="1229"/>
    </location>
</feature>
<feature type="region of interest" description="Disordered" evidence="1">
    <location>
        <begin position="905"/>
        <end position="934"/>
    </location>
</feature>
<dbReference type="OrthoDB" id="3439539at2759"/>
<evidence type="ECO:0000313" key="3">
    <source>
        <dbReference type="Proteomes" id="UP000481858"/>
    </source>
</evidence>
<feature type="compositionally biased region" description="Polar residues" evidence="1">
    <location>
        <begin position="348"/>
        <end position="359"/>
    </location>
</feature>
<feature type="region of interest" description="Disordered" evidence="1">
    <location>
        <begin position="781"/>
        <end position="853"/>
    </location>
</feature>
<organism evidence="2 3">
    <name type="scientific">Xylaria multiplex</name>
    <dbReference type="NCBI Taxonomy" id="323545"/>
    <lineage>
        <taxon>Eukaryota</taxon>
        <taxon>Fungi</taxon>
        <taxon>Dikarya</taxon>
        <taxon>Ascomycota</taxon>
        <taxon>Pezizomycotina</taxon>
        <taxon>Sordariomycetes</taxon>
        <taxon>Xylariomycetidae</taxon>
        <taxon>Xylariales</taxon>
        <taxon>Xylariaceae</taxon>
        <taxon>Xylaria</taxon>
    </lineage>
</organism>
<feature type="compositionally biased region" description="Polar residues" evidence="1">
    <location>
        <begin position="1016"/>
        <end position="1044"/>
    </location>
</feature>
<feature type="compositionally biased region" description="Low complexity" evidence="1">
    <location>
        <begin position="1051"/>
        <end position="1069"/>
    </location>
</feature>
<feature type="compositionally biased region" description="Polar residues" evidence="1">
    <location>
        <begin position="915"/>
        <end position="934"/>
    </location>
</feature>
<feature type="compositionally biased region" description="Basic and acidic residues" evidence="1">
    <location>
        <begin position="238"/>
        <end position="249"/>
    </location>
</feature>